<proteinExistence type="evidence at transcript level"/>
<keyword evidence="1" id="KW-0812">Transmembrane</keyword>
<organism evidence="2">
    <name type="scientific">Macaca fascicularis</name>
    <name type="common">Crab-eating macaque</name>
    <name type="synonym">Cynomolgus monkey</name>
    <dbReference type="NCBI Taxonomy" id="9541"/>
    <lineage>
        <taxon>Eukaryota</taxon>
        <taxon>Metazoa</taxon>
        <taxon>Chordata</taxon>
        <taxon>Craniata</taxon>
        <taxon>Vertebrata</taxon>
        <taxon>Euteleostomi</taxon>
        <taxon>Mammalia</taxon>
        <taxon>Eutheria</taxon>
        <taxon>Euarchontoglires</taxon>
        <taxon>Primates</taxon>
        <taxon>Haplorrhini</taxon>
        <taxon>Catarrhini</taxon>
        <taxon>Cercopithecidae</taxon>
        <taxon>Cercopithecinae</taxon>
        <taxon>Macaca</taxon>
    </lineage>
</organism>
<dbReference type="EMBL" id="AB171568">
    <property type="protein sequence ID" value="BAE88631.1"/>
    <property type="molecule type" value="mRNA"/>
</dbReference>
<protein>
    <submittedName>
        <fullName evidence="2">Macaca fascicularis brain cDNA clone: QflA-13163, similar to human sorting nexin family member 27 (SNX27), mRNA, RefSeq: NM_030918.4</fullName>
    </submittedName>
</protein>
<keyword evidence="1" id="KW-1133">Transmembrane helix</keyword>
<evidence type="ECO:0000313" key="2">
    <source>
        <dbReference type="EMBL" id="BAE88631.1"/>
    </source>
</evidence>
<keyword evidence="1" id="KW-0472">Membrane</keyword>
<sequence length="52" mass="6197">MFVDYRSIFFNMLHKYLFILFKCTEFTLILTSWAIFPGTLNSQAIFLLQPSE</sequence>
<name>I7GKG5_MACFA</name>
<feature type="transmembrane region" description="Helical" evidence="1">
    <location>
        <begin position="16"/>
        <end position="36"/>
    </location>
</feature>
<dbReference type="AlphaFoldDB" id="I7GKG5"/>
<accession>I7GKG5</accession>
<evidence type="ECO:0000256" key="1">
    <source>
        <dbReference type="SAM" id="Phobius"/>
    </source>
</evidence>
<reference evidence="2" key="1">
    <citation type="journal article" date="2007" name="PLoS Biol.">
        <title>Rate of evolution in brain-expressed genes in humans and other primates.</title>
        <authorList>
            <person name="Wang H.-Y."/>
            <person name="Chien H.-C."/>
            <person name="Osada N."/>
            <person name="Hashimoto K."/>
            <person name="Sugano S."/>
            <person name="Gojobori T."/>
            <person name="Chou C.-K."/>
            <person name="Tsai S.-F."/>
            <person name="Wu C.-I."/>
            <person name="Shen C.-K.J."/>
        </authorList>
    </citation>
    <scope>NUCLEOTIDE SEQUENCE</scope>
</reference>